<dbReference type="EMBL" id="LAZR01014884">
    <property type="protein sequence ID" value="KKM15531.1"/>
    <property type="molecule type" value="Genomic_DNA"/>
</dbReference>
<protein>
    <submittedName>
        <fullName evidence="1">Uncharacterized protein</fullName>
    </submittedName>
</protein>
<dbReference type="AlphaFoldDB" id="A0A0F9HJJ8"/>
<organism evidence="1">
    <name type="scientific">marine sediment metagenome</name>
    <dbReference type="NCBI Taxonomy" id="412755"/>
    <lineage>
        <taxon>unclassified sequences</taxon>
        <taxon>metagenomes</taxon>
        <taxon>ecological metagenomes</taxon>
    </lineage>
</organism>
<comment type="caution">
    <text evidence="1">The sequence shown here is derived from an EMBL/GenBank/DDBJ whole genome shotgun (WGS) entry which is preliminary data.</text>
</comment>
<evidence type="ECO:0000313" key="1">
    <source>
        <dbReference type="EMBL" id="KKM15531.1"/>
    </source>
</evidence>
<sequence length="32" mass="3715">PGYSLYGRMKNLAEIRGLEIGIRKNLEENHDK</sequence>
<accession>A0A0F9HJJ8</accession>
<reference evidence="1" key="1">
    <citation type="journal article" date="2015" name="Nature">
        <title>Complex archaea that bridge the gap between prokaryotes and eukaryotes.</title>
        <authorList>
            <person name="Spang A."/>
            <person name="Saw J.H."/>
            <person name="Jorgensen S.L."/>
            <person name="Zaremba-Niedzwiedzka K."/>
            <person name="Martijn J."/>
            <person name="Lind A.E."/>
            <person name="van Eijk R."/>
            <person name="Schleper C."/>
            <person name="Guy L."/>
            <person name="Ettema T.J."/>
        </authorList>
    </citation>
    <scope>NUCLEOTIDE SEQUENCE</scope>
</reference>
<dbReference type="Gene3D" id="3.20.20.150">
    <property type="entry name" value="Divalent-metal-dependent TIM barrel enzymes"/>
    <property type="match status" value="1"/>
</dbReference>
<proteinExistence type="predicted"/>
<name>A0A0F9HJJ8_9ZZZZ</name>
<gene>
    <name evidence="1" type="ORF">LCGC14_1695160</name>
</gene>
<feature type="non-terminal residue" evidence="1">
    <location>
        <position position="1"/>
    </location>
</feature>